<keyword evidence="2" id="KW-0489">Methyltransferase</keyword>
<dbReference type="InterPro" id="IPR029063">
    <property type="entry name" value="SAM-dependent_MTases_sf"/>
</dbReference>
<feature type="domain" description="Methyltransferase type 11" evidence="1">
    <location>
        <begin position="65"/>
        <end position="156"/>
    </location>
</feature>
<dbReference type="CDD" id="cd02440">
    <property type="entry name" value="AdoMet_MTases"/>
    <property type="match status" value="1"/>
</dbReference>
<sequence>MNIQSDTNKKAWSYKAYEFWINNIGSPLDLAVDMKKQPEKHLRRHLEYLGDVKGKKIANLLGSCGKKAVPLAILGADVTVIDISEENKNYAMEVAKEAGVDLTYIVSDFLDLDITKMCNSFDIAYLEGGILHYFGDLNDLSKKIYSMIKVGGKLVLNDFHPIRKIFKVRDIFDLSDDALCLEGDYFEDTFQIGEVAYEKFFPENEQDKFPKCLLRYWTMGEIISSFAASGFIIDKLIEGPRYDSHKNIPGEFTLIAYKYKVEK</sequence>
<reference evidence="2 3" key="1">
    <citation type="submission" date="2024-11" db="EMBL/GenBank/DDBJ databases">
        <authorList>
            <person name="Heng Y.C."/>
            <person name="Lim A.C.H."/>
            <person name="Lee J.K.Y."/>
            <person name="Kittelmann S."/>
        </authorList>
    </citation>
    <scope>NUCLEOTIDE SEQUENCE [LARGE SCALE GENOMIC DNA]</scope>
    <source>
        <strain evidence="2 3">WILCCON 0202</strain>
    </source>
</reference>
<dbReference type="EC" id="2.1.1.-" evidence="2"/>
<evidence type="ECO:0000259" key="1">
    <source>
        <dbReference type="Pfam" id="PF08241"/>
    </source>
</evidence>
<dbReference type="SUPFAM" id="SSF53335">
    <property type="entry name" value="S-adenosyl-L-methionine-dependent methyltransferases"/>
    <property type="match status" value="1"/>
</dbReference>
<evidence type="ECO:0000313" key="2">
    <source>
        <dbReference type="EMBL" id="MFL0269318.1"/>
    </source>
</evidence>
<proteinExistence type="predicted"/>
<keyword evidence="2" id="KW-0808">Transferase</keyword>
<keyword evidence="3" id="KW-1185">Reference proteome</keyword>
<organism evidence="2 3">
    <name type="scientific">Candidatus Clostridium radicumherbarum</name>
    <dbReference type="NCBI Taxonomy" id="3381662"/>
    <lineage>
        <taxon>Bacteria</taxon>
        <taxon>Bacillati</taxon>
        <taxon>Bacillota</taxon>
        <taxon>Clostridia</taxon>
        <taxon>Eubacteriales</taxon>
        <taxon>Clostridiaceae</taxon>
        <taxon>Clostridium</taxon>
    </lineage>
</organism>
<dbReference type="RefSeq" id="WP_406765945.1">
    <property type="nucleotide sequence ID" value="NZ_JBJHZY010000003.1"/>
</dbReference>
<dbReference type="Proteomes" id="UP001623661">
    <property type="component" value="Unassembled WGS sequence"/>
</dbReference>
<name>A0ABW8TX51_9CLOT</name>
<accession>A0ABW8TX51</accession>
<dbReference type="GO" id="GO:0032259">
    <property type="term" value="P:methylation"/>
    <property type="evidence" value="ECO:0007669"/>
    <property type="project" value="UniProtKB-KW"/>
</dbReference>
<dbReference type="Pfam" id="PF08241">
    <property type="entry name" value="Methyltransf_11"/>
    <property type="match status" value="1"/>
</dbReference>
<evidence type="ECO:0000313" key="3">
    <source>
        <dbReference type="Proteomes" id="UP001623661"/>
    </source>
</evidence>
<comment type="caution">
    <text evidence="2">The sequence shown here is derived from an EMBL/GenBank/DDBJ whole genome shotgun (WGS) entry which is preliminary data.</text>
</comment>
<dbReference type="Gene3D" id="3.40.50.150">
    <property type="entry name" value="Vaccinia Virus protein VP39"/>
    <property type="match status" value="1"/>
</dbReference>
<gene>
    <name evidence="2" type="ORF">ACJDUH_14610</name>
</gene>
<protein>
    <submittedName>
        <fullName evidence="2">Class I SAM-dependent methyltransferase</fullName>
        <ecNumber evidence="2">2.1.1.-</ecNumber>
    </submittedName>
</protein>
<dbReference type="EMBL" id="JBJHZY010000003">
    <property type="protein sequence ID" value="MFL0269318.1"/>
    <property type="molecule type" value="Genomic_DNA"/>
</dbReference>
<dbReference type="GO" id="GO:0008168">
    <property type="term" value="F:methyltransferase activity"/>
    <property type="evidence" value="ECO:0007669"/>
    <property type="project" value="UniProtKB-KW"/>
</dbReference>
<dbReference type="InterPro" id="IPR013216">
    <property type="entry name" value="Methyltransf_11"/>
</dbReference>